<evidence type="ECO:0000313" key="1">
    <source>
        <dbReference type="EMBL" id="MDR6783375.1"/>
    </source>
</evidence>
<organism evidence="1 2">
    <name type="scientific">Pedobacter africanus</name>
    <dbReference type="NCBI Taxonomy" id="151894"/>
    <lineage>
        <taxon>Bacteria</taxon>
        <taxon>Pseudomonadati</taxon>
        <taxon>Bacteroidota</taxon>
        <taxon>Sphingobacteriia</taxon>
        <taxon>Sphingobacteriales</taxon>
        <taxon>Sphingobacteriaceae</taxon>
        <taxon>Pedobacter</taxon>
    </lineage>
</organism>
<dbReference type="Proteomes" id="UP001246858">
    <property type="component" value="Unassembled WGS sequence"/>
</dbReference>
<sequence length="153" mass="16606">MKTLKTKAVATYIFVLFVSFIACKKDKTDMGGKGYYQYGGQKYEIISAALLTYHENLTLDLKTANAAQYVRIQFNDVGGILPEGTLTRNESTGVYKPAEHFTSVIFGANGLDNVAAGGTITIKKTDKGYQVTLNLIAENGELTGVYNGTLSEN</sequence>
<evidence type="ECO:0000313" key="2">
    <source>
        <dbReference type="Proteomes" id="UP001246858"/>
    </source>
</evidence>
<gene>
    <name evidence="1" type="ORF">J2X78_001927</name>
</gene>
<reference evidence="1" key="1">
    <citation type="submission" date="2023-07" db="EMBL/GenBank/DDBJ databases">
        <title>Sorghum-associated microbial communities from plants grown in Nebraska, USA.</title>
        <authorList>
            <person name="Schachtman D."/>
        </authorList>
    </citation>
    <scope>NUCLEOTIDE SEQUENCE</scope>
    <source>
        <strain evidence="1">2697</strain>
    </source>
</reference>
<dbReference type="EMBL" id="JAVDTF010000001">
    <property type="protein sequence ID" value="MDR6783375.1"/>
    <property type="molecule type" value="Genomic_DNA"/>
</dbReference>
<protein>
    <submittedName>
        <fullName evidence="1">Uncharacterized protein</fullName>
    </submittedName>
</protein>
<proteinExistence type="predicted"/>
<name>A0ACC6KW43_9SPHI</name>
<accession>A0ACC6KW43</accession>
<comment type="caution">
    <text evidence="1">The sequence shown here is derived from an EMBL/GenBank/DDBJ whole genome shotgun (WGS) entry which is preliminary data.</text>
</comment>
<keyword evidence="2" id="KW-1185">Reference proteome</keyword>